<dbReference type="EMBL" id="JAHCQH010000022">
    <property type="protein sequence ID" value="MBS9479063.1"/>
    <property type="molecule type" value="Genomic_DNA"/>
</dbReference>
<organism evidence="5 6">
    <name type="scientific">Ancylobacter radicis</name>
    <dbReference type="NCBI Taxonomy" id="2836179"/>
    <lineage>
        <taxon>Bacteria</taxon>
        <taxon>Pseudomonadati</taxon>
        <taxon>Pseudomonadota</taxon>
        <taxon>Alphaproteobacteria</taxon>
        <taxon>Hyphomicrobiales</taxon>
        <taxon>Xanthobacteraceae</taxon>
        <taxon>Ancylobacter</taxon>
    </lineage>
</organism>
<dbReference type="SUPFAM" id="SSF46785">
    <property type="entry name" value="Winged helix' DNA-binding domain"/>
    <property type="match status" value="1"/>
</dbReference>
<dbReference type="PANTHER" id="PTHR30363">
    <property type="entry name" value="HTH-TYPE TRANSCRIPTIONAL REGULATOR SRLR-RELATED"/>
    <property type="match status" value="1"/>
</dbReference>
<dbReference type="Pfam" id="PF00455">
    <property type="entry name" value="DeoRC"/>
    <property type="match status" value="1"/>
</dbReference>
<keyword evidence="2" id="KW-0238">DNA-binding</keyword>
<gene>
    <name evidence="5" type="ORF">KIP89_18300</name>
</gene>
<dbReference type="InterPro" id="IPR018356">
    <property type="entry name" value="Tscrpt_reg_HTH_DeoR_CS"/>
</dbReference>
<protein>
    <submittedName>
        <fullName evidence="5">DeoR/GlpR transcriptional regulator</fullName>
    </submittedName>
</protein>
<keyword evidence="6" id="KW-1185">Reference proteome</keyword>
<dbReference type="PROSITE" id="PS00894">
    <property type="entry name" value="HTH_DEOR_1"/>
    <property type="match status" value="1"/>
</dbReference>
<proteinExistence type="predicted"/>
<comment type="caution">
    <text evidence="5">The sequence shown here is derived from an EMBL/GenBank/DDBJ whole genome shotgun (WGS) entry which is preliminary data.</text>
</comment>
<dbReference type="Pfam" id="PF08220">
    <property type="entry name" value="HTH_DeoR"/>
    <property type="match status" value="1"/>
</dbReference>
<accession>A0ABS5RBN7</accession>
<evidence type="ECO:0000313" key="5">
    <source>
        <dbReference type="EMBL" id="MBS9479063.1"/>
    </source>
</evidence>
<name>A0ABS5RBN7_9HYPH</name>
<dbReference type="RefSeq" id="WP_213757029.1">
    <property type="nucleotide sequence ID" value="NZ_JAHCQH010000022.1"/>
</dbReference>
<dbReference type="InterPro" id="IPR050313">
    <property type="entry name" value="Carb_Metab_HTH_regulators"/>
</dbReference>
<dbReference type="SMART" id="SM01134">
    <property type="entry name" value="DeoRC"/>
    <property type="match status" value="1"/>
</dbReference>
<reference evidence="5" key="1">
    <citation type="submission" date="2021-05" db="EMBL/GenBank/DDBJ databases">
        <authorList>
            <person name="Sun Q."/>
            <person name="Inoue M."/>
        </authorList>
    </citation>
    <scope>NUCLEOTIDE SEQUENCE</scope>
    <source>
        <strain evidence="5">VKM B-3255</strain>
    </source>
</reference>
<dbReference type="SMART" id="SM00420">
    <property type="entry name" value="HTH_DEOR"/>
    <property type="match status" value="1"/>
</dbReference>
<dbReference type="PRINTS" id="PR00037">
    <property type="entry name" value="HTHLACR"/>
</dbReference>
<dbReference type="SUPFAM" id="SSF100950">
    <property type="entry name" value="NagB/RpiA/CoA transferase-like"/>
    <property type="match status" value="1"/>
</dbReference>
<evidence type="ECO:0000256" key="1">
    <source>
        <dbReference type="ARBA" id="ARBA00023015"/>
    </source>
</evidence>
<evidence type="ECO:0000256" key="3">
    <source>
        <dbReference type="ARBA" id="ARBA00023163"/>
    </source>
</evidence>
<dbReference type="Proteomes" id="UP001166585">
    <property type="component" value="Unassembled WGS sequence"/>
</dbReference>
<sequence length="258" mass="27544">MPTPSRHDRILALLERSGELSVEALAEHLGMSRETVRRDLTRLDAAGRLRRFHGGARALAVLPPVAEQEWPFAQRVAQNAAAKKLIAAAATRLFRPEDSIFIDTGSTTIAFAEALVAVPALVTITNAPRIAATLASNHSHKVFLIGGAYGADAGESLGPLALEQIGKFRARHAVLTIGAIDPTCVMDFDLQEAEIAKAMIERADQVTVLADHSKFDRRAVFEVAGLGRIDTLVTDRQPSDAMVKAIASAGIELIIAGS</sequence>
<evidence type="ECO:0000256" key="2">
    <source>
        <dbReference type="ARBA" id="ARBA00023125"/>
    </source>
</evidence>
<feature type="domain" description="HTH deoR-type" evidence="4">
    <location>
        <begin position="3"/>
        <end position="58"/>
    </location>
</feature>
<dbReference type="PANTHER" id="PTHR30363:SF44">
    <property type="entry name" value="AGA OPERON TRANSCRIPTIONAL REPRESSOR-RELATED"/>
    <property type="match status" value="1"/>
</dbReference>
<dbReference type="InterPro" id="IPR014036">
    <property type="entry name" value="DeoR-like_C"/>
</dbReference>
<evidence type="ECO:0000259" key="4">
    <source>
        <dbReference type="PROSITE" id="PS51000"/>
    </source>
</evidence>
<keyword evidence="3" id="KW-0804">Transcription</keyword>
<dbReference type="InterPro" id="IPR036390">
    <property type="entry name" value="WH_DNA-bd_sf"/>
</dbReference>
<dbReference type="PROSITE" id="PS51000">
    <property type="entry name" value="HTH_DEOR_2"/>
    <property type="match status" value="1"/>
</dbReference>
<dbReference type="Gene3D" id="1.10.10.10">
    <property type="entry name" value="Winged helix-like DNA-binding domain superfamily/Winged helix DNA-binding domain"/>
    <property type="match status" value="1"/>
</dbReference>
<dbReference type="InterPro" id="IPR036388">
    <property type="entry name" value="WH-like_DNA-bd_sf"/>
</dbReference>
<dbReference type="Gene3D" id="3.40.50.1360">
    <property type="match status" value="1"/>
</dbReference>
<dbReference type="InterPro" id="IPR001034">
    <property type="entry name" value="DeoR_HTH"/>
</dbReference>
<dbReference type="InterPro" id="IPR037171">
    <property type="entry name" value="NagB/RpiA_transferase-like"/>
</dbReference>
<evidence type="ECO:0000313" key="6">
    <source>
        <dbReference type="Proteomes" id="UP001166585"/>
    </source>
</evidence>
<keyword evidence="1" id="KW-0805">Transcription regulation</keyword>